<dbReference type="InterPro" id="IPR011527">
    <property type="entry name" value="ABC1_TM_dom"/>
</dbReference>
<dbReference type="GO" id="GO:0016887">
    <property type="term" value="F:ATP hydrolysis activity"/>
    <property type="evidence" value="ECO:0007669"/>
    <property type="project" value="InterPro"/>
</dbReference>
<protein>
    <submittedName>
        <fullName evidence="11">ATP-binding cassette subfamily B protein</fullName>
    </submittedName>
</protein>
<evidence type="ECO:0000256" key="3">
    <source>
        <dbReference type="ARBA" id="ARBA00022741"/>
    </source>
</evidence>
<dbReference type="GO" id="GO:0005886">
    <property type="term" value="C:plasma membrane"/>
    <property type="evidence" value="ECO:0007669"/>
    <property type="project" value="UniProtKB-SubCell"/>
</dbReference>
<dbReference type="SUPFAM" id="SSF90123">
    <property type="entry name" value="ABC transporter transmembrane region"/>
    <property type="match status" value="1"/>
</dbReference>
<keyword evidence="3" id="KW-0547">Nucleotide-binding</keyword>
<evidence type="ECO:0000256" key="4">
    <source>
        <dbReference type="ARBA" id="ARBA00022840"/>
    </source>
</evidence>
<feature type="transmembrane region" description="Helical" evidence="8">
    <location>
        <begin position="177"/>
        <end position="195"/>
    </location>
</feature>
<dbReference type="GO" id="GO:0034040">
    <property type="term" value="F:ATPase-coupled lipid transmembrane transporter activity"/>
    <property type="evidence" value="ECO:0007669"/>
    <property type="project" value="TreeGrafter"/>
</dbReference>
<comment type="subcellular location">
    <subcellularLocation>
        <location evidence="1">Cell membrane</location>
        <topology evidence="1">Multi-pass membrane protein</topology>
    </subcellularLocation>
</comment>
<dbReference type="InterPro" id="IPR027417">
    <property type="entry name" value="P-loop_NTPase"/>
</dbReference>
<dbReference type="Gene3D" id="3.40.50.300">
    <property type="entry name" value="P-loop containing nucleotide triphosphate hydrolases"/>
    <property type="match status" value="1"/>
</dbReference>
<dbReference type="GO" id="GO:0005524">
    <property type="term" value="F:ATP binding"/>
    <property type="evidence" value="ECO:0007669"/>
    <property type="project" value="UniProtKB-KW"/>
</dbReference>
<dbReference type="Proteomes" id="UP000317893">
    <property type="component" value="Unassembled WGS sequence"/>
</dbReference>
<keyword evidence="12" id="KW-1185">Reference proteome</keyword>
<dbReference type="SUPFAM" id="SSF52540">
    <property type="entry name" value="P-loop containing nucleoside triphosphate hydrolases"/>
    <property type="match status" value="1"/>
</dbReference>
<gene>
    <name evidence="11" type="ORF">FB458_1342</name>
</gene>
<dbReference type="InterPro" id="IPR039421">
    <property type="entry name" value="Type_1_exporter"/>
</dbReference>
<evidence type="ECO:0000256" key="2">
    <source>
        <dbReference type="ARBA" id="ARBA00022692"/>
    </source>
</evidence>
<dbReference type="Pfam" id="PF00664">
    <property type="entry name" value="ABC_membrane"/>
    <property type="match status" value="1"/>
</dbReference>
<feature type="compositionally biased region" description="Basic and acidic residues" evidence="7">
    <location>
        <begin position="565"/>
        <end position="590"/>
    </location>
</feature>
<dbReference type="InterPro" id="IPR003593">
    <property type="entry name" value="AAA+_ATPase"/>
</dbReference>
<dbReference type="Gene3D" id="1.20.1560.10">
    <property type="entry name" value="ABC transporter type 1, transmembrane domain"/>
    <property type="match status" value="1"/>
</dbReference>
<evidence type="ECO:0000259" key="10">
    <source>
        <dbReference type="PROSITE" id="PS50929"/>
    </source>
</evidence>
<dbReference type="PANTHER" id="PTHR24221:SF654">
    <property type="entry name" value="ATP-BINDING CASSETTE SUB-FAMILY B MEMBER 6"/>
    <property type="match status" value="1"/>
</dbReference>
<evidence type="ECO:0000313" key="11">
    <source>
        <dbReference type="EMBL" id="TQJ08258.1"/>
    </source>
</evidence>
<dbReference type="PROSITE" id="PS50893">
    <property type="entry name" value="ABC_TRANSPORTER_2"/>
    <property type="match status" value="1"/>
</dbReference>
<dbReference type="Pfam" id="PF00005">
    <property type="entry name" value="ABC_tran"/>
    <property type="match status" value="1"/>
</dbReference>
<feature type="transmembrane region" description="Helical" evidence="8">
    <location>
        <begin position="73"/>
        <end position="97"/>
    </location>
</feature>
<evidence type="ECO:0000256" key="5">
    <source>
        <dbReference type="ARBA" id="ARBA00022989"/>
    </source>
</evidence>
<keyword evidence="2 8" id="KW-0812">Transmembrane</keyword>
<keyword evidence="6 8" id="KW-0472">Membrane</keyword>
<evidence type="ECO:0000256" key="6">
    <source>
        <dbReference type="ARBA" id="ARBA00023136"/>
    </source>
</evidence>
<dbReference type="PANTHER" id="PTHR24221">
    <property type="entry name" value="ATP-BINDING CASSETTE SUB-FAMILY B"/>
    <property type="match status" value="1"/>
</dbReference>
<feature type="region of interest" description="Disordered" evidence="7">
    <location>
        <begin position="565"/>
        <end position="612"/>
    </location>
</feature>
<evidence type="ECO:0000256" key="8">
    <source>
        <dbReference type="SAM" id="Phobius"/>
    </source>
</evidence>
<accession>A0A542DYU9</accession>
<dbReference type="InterPro" id="IPR036640">
    <property type="entry name" value="ABC1_TM_sf"/>
</dbReference>
<comment type="caution">
    <text evidence="11">The sequence shown here is derived from an EMBL/GenBank/DDBJ whole genome shotgun (WGS) entry which is preliminary data.</text>
</comment>
<keyword evidence="4 11" id="KW-0067">ATP-binding</keyword>
<dbReference type="AlphaFoldDB" id="A0A542DYU9"/>
<evidence type="ECO:0000313" key="12">
    <source>
        <dbReference type="Proteomes" id="UP000317893"/>
    </source>
</evidence>
<sequence>MTSTPRGATRLLLPVARPHLPALGRATGLVVLRGLAVLARPWPLAIAVDAALEPTHRPLPLGLDRPLGGLPPLGVVLLAALAGVLVSVAVGALDLAVDLTAESAAERLGADLRRDAFAHALGRSLRWHDAIRSAELVTRLTTDVGRLLDAVVALATSLLPDVVLLVAVLVVIAHLDLGLAVVALGIVPLLGVLAVEQRQRVRSAQAGARTASGALATTTQDLLHAVRTVQAFGREDRATRTFGRRNETLLRAQLHAVRVEARWLPTGEIVLALGGALVLATGGTHVLAGTLSVGTLLVVVAYVRDLYAPVRSLTRLSGVLAKAGASAARVAEVVDTDDGVADRPGATDLRPPVHGIRLEDVRFGYDPGAPVLDGLDLELEAGRVTALVGPSGAGKSTVLQLLLRLYDVDAGRVLVDGTDLRCTTRRSLTRVVGYLPQDPWLLDASLADNIAYGAPAPSPSAVRDAARVAHVEEFLDELPDGLDTVLGQDAARLSGGQRRRVALARAVVGGAPVLLLDEPTASLDDESARVVVDAIRSVARGRTVVVVTHDERVAAVADRVVRLERRRPLDPTDHPDTPEGGEPHDHHDPRPGAARTLALAQPVTQPLARLSD</sequence>
<dbReference type="GO" id="GO:0140359">
    <property type="term" value="F:ABC-type transporter activity"/>
    <property type="evidence" value="ECO:0007669"/>
    <property type="project" value="InterPro"/>
</dbReference>
<proteinExistence type="predicted"/>
<dbReference type="RefSeq" id="WP_141847796.1">
    <property type="nucleotide sequence ID" value="NZ_BAAAPR010000002.1"/>
</dbReference>
<feature type="domain" description="ABC transmembrane type-1" evidence="10">
    <location>
        <begin position="26"/>
        <end position="322"/>
    </location>
</feature>
<dbReference type="SMART" id="SM00382">
    <property type="entry name" value="AAA"/>
    <property type="match status" value="1"/>
</dbReference>
<evidence type="ECO:0000256" key="7">
    <source>
        <dbReference type="SAM" id="MobiDB-lite"/>
    </source>
</evidence>
<dbReference type="PROSITE" id="PS50929">
    <property type="entry name" value="ABC_TM1F"/>
    <property type="match status" value="1"/>
</dbReference>
<feature type="transmembrane region" description="Helical" evidence="8">
    <location>
        <begin position="286"/>
        <end position="303"/>
    </location>
</feature>
<evidence type="ECO:0000259" key="9">
    <source>
        <dbReference type="PROSITE" id="PS50893"/>
    </source>
</evidence>
<dbReference type="InterPro" id="IPR003439">
    <property type="entry name" value="ABC_transporter-like_ATP-bd"/>
</dbReference>
<dbReference type="OrthoDB" id="9806127at2"/>
<reference evidence="11 12" key="1">
    <citation type="submission" date="2019-06" db="EMBL/GenBank/DDBJ databases">
        <title>Sequencing the genomes of 1000 actinobacteria strains.</title>
        <authorList>
            <person name="Klenk H.-P."/>
        </authorList>
    </citation>
    <scope>NUCLEOTIDE SEQUENCE [LARGE SCALE GENOMIC DNA]</scope>
    <source>
        <strain evidence="11 12">DSM 18607</strain>
    </source>
</reference>
<feature type="domain" description="ABC transporter" evidence="9">
    <location>
        <begin position="356"/>
        <end position="590"/>
    </location>
</feature>
<organism evidence="11 12">
    <name type="scientific">Lapillicoccus jejuensis</name>
    <dbReference type="NCBI Taxonomy" id="402171"/>
    <lineage>
        <taxon>Bacteria</taxon>
        <taxon>Bacillati</taxon>
        <taxon>Actinomycetota</taxon>
        <taxon>Actinomycetes</taxon>
        <taxon>Micrococcales</taxon>
        <taxon>Intrasporangiaceae</taxon>
        <taxon>Lapillicoccus</taxon>
    </lineage>
</organism>
<dbReference type="InterPro" id="IPR017871">
    <property type="entry name" value="ABC_transporter-like_CS"/>
</dbReference>
<keyword evidence="5 8" id="KW-1133">Transmembrane helix</keyword>
<dbReference type="PROSITE" id="PS00211">
    <property type="entry name" value="ABC_TRANSPORTER_1"/>
    <property type="match status" value="1"/>
</dbReference>
<feature type="transmembrane region" description="Helical" evidence="8">
    <location>
        <begin position="147"/>
        <end position="171"/>
    </location>
</feature>
<dbReference type="EMBL" id="VFMN01000001">
    <property type="protein sequence ID" value="TQJ08258.1"/>
    <property type="molecule type" value="Genomic_DNA"/>
</dbReference>
<evidence type="ECO:0000256" key="1">
    <source>
        <dbReference type="ARBA" id="ARBA00004651"/>
    </source>
</evidence>
<name>A0A542DYU9_9MICO</name>